<evidence type="ECO:0000313" key="2">
    <source>
        <dbReference type="EMBL" id="CAG8977574.1"/>
    </source>
</evidence>
<dbReference type="AlphaFoldDB" id="A0A9N9LSE5"/>
<name>A0A9N9LSE5_9HELO</name>
<evidence type="ECO:0000259" key="1">
    <source>
        <dbReference type="Pfam" id="PF20163"/>
    </source>
</evidence>
<dbReference type="Proteomes" id="UP000701801">
    <property type="component" value="Unassembled WGS sequence"/>
</dbReference>
<dbReference type="EMBL" id="CAJVRM010000225">
    <property type="protein sequence ID" value="CAG8977574.1"/>
    <property type="molecule type" value="Genomic_DNA"/>
</dbReference>
<keyword evidence="3" id="KW-1185">Reference proteome</keyword>
<dbReference type="InterPro" id="IPR046623">
    <property type="entry name" value="DUF6536"/>
</dbReference>
<reference evidence="2" key="1">
    <citation type="submission" date="2021-07" db="EMBL/GenBank/DDBJ databases">
        <authorList>
            <person name="Durling M."/>
        </authorList>
    </citation>
    <scope>NUCLEOTIDE SEQUENCE</scope>
</reference>
<comment type="caution">
    <text evidence="2">The sequence shown here is derived from an EMBL/GenBank/DDBJ whole genome shotgun (WGS) entry which is preliminary data.</text>
</comment>
<feature type="domain" description="DUF6536" evidence="1">
    <location>
        <begin position="2"/>
        <end position="134"/>
    </location>
</feature>
<dbReference type="OrthoDB" id="5429634at2759"/>
<organism evidence="2 3">
    <name type="scientific">Hymenoscyphus albidus</name>
    <dbReference type="NCBI Taxonomy" id="595503"/>
    <lineage>
        <taxon>Eukaryota</taxon>
        <taxon>Fungi</taxon>
        <taxon>Dikarya</taxon>
        <taxon>Ascomycota</taxon>
        <taxon>Pezizomycotina</taxon>
        <taxon>Leotiomycetes</taxon>
        <taxon>Helotiales</taxon>
        <taxon>Helotiaceae</taxon>
        <taxon>Hymenoscyphus</taxon>
    </lineage>
</organism>
<gene>
    <name evidence="2" type="ORF">HYALB_00008350</name>
</gene>
<dbReference type="Pfam" id="PF20163">
    <property type="entry name" value="DUF6536"/>
    <property type="match status" value="1"/>
</dbReference>
<sequence>MINTVFTIYESIVSKSGTKVGTLTSGDCGRVGAINTGLHIAINIAGTVLLGASNFTMQCISSPTRSEIDAAHARGAYRDIGLPSLRNLSGWLKRILYGLLVLSTLPLHFFWNSAVFTKIQLLDYDVLIVKPEMLSYPEVNCNTIILKSTGLNRRRGAQGYYNYPVNTESRNLATPIWRNGVSLDREY</sequence>
<evidence type="ECO:0000313" key="3">
    <source>
        <dbReference type="Proteomes" id="UP000701801"/>
    </source>
</evidence>
<accession>A0A9N9LSE5</accession>
<proteinExistence type="predicted"/>
<dbReference type="PANTHER" id="PTHR35395:SF1">
    <property type="entry name" value="DUF6536 DOMAIN-CONTAINING PROTEIN"/>
    <property type="match status" value="1"/>
</dbReference>
<protein>
    <recommendedName>
        <fullName evidence="1">DUF6536 domain-containing protein</fullName>
    </recommendedName>
</protein>
<dbReference type="PANTHER" id="PTHR35395">
    <property type="entry name" value="DUF6536 DOMAIN-CONTAINING PROTEIN"/>
    <property type="match status" value="1"/>
</dbReference>